<proteinExistence type="predicted"/>
<name>A0AAE8B144_9CAUD</name>
<evidence type="ECO:0000313" key="2">
    <source>
        <dbReference type="Proteomes" id="UP000828604"/>
    </source>
</evidence>
<protein>
    <submittedName>
        <fullName evidence="1">Uncharacterized protein</fullName>
    </submittedName>
</protein>
<reference evidence="2" key="1">
    <citation type="journal article" date="2021" name="PLoS Biol.">
        <title>Systematic exploration of Escherichia coli phage-host interactions with the BASEL phage collection.</title>
        <authorList>
            <person name="Maffei E."/>
            <person name="Shaidullina A."/>
            <person name="Burkolter M."/>
            <person name="Heyer Y."/>
            <person name="Estermann F."/>
            <person name="Druelle V."/>
            <person name="Sauer P."/>
            <person name="Willi L."/>
            <person name="Michaelis S."/>
            <person name="Hilbi H."/>
            <person name="Thaler D.S."/>
            <person name="Harms A."/>
        </authorList>
    </citation>
    <scope>NUCLEOTIDE SEQUENCE [LARGE SCALE GENOMIC DNA]</scope>
    <source>
        <strain evidence="2">Bas13</strain>
    </source>
</reference>
<evidence type="ECO:0000313" key="1">
    <source>
        <dbReference type="EMBL" id="QXV82510.1"/>
    </source>
</evidence>
<dbReference type="Proteomes" id="UP000828604">
    <property type="component" value="Segment"/>
</dbReference>
<dbReference type="EMBL" id="MZ501092">
    <property type="protein sequence ID" value="QXV82510.1"/>
    <property type="molecule type" value="Genomic_DNA"/>
</dbReference>
<gene>
    <name evidence="1" type="ORF">bas13_0073</name>
</gene>
<organism evidence="1 2">
    <name type="scientific">Escherichia phage LeonhardEuler</name>
    <dbReference type="NCBI Taxonomy" id="2851977"/>
    <lineage>
        <taxon>Viruses</taxon>
        <taxon>Duplodnaviria</taxon>
        <taxon>Heunggongvirae</taxon>
        <taxon>Uroviricota</taxon>
        <taxon>Caudoviricetes</taxon>
        <taxon>Drexlerviridae</taxon>
        <taxon>Tunavirinae</taxon>
        <taxon>Tunavirus</taxon>
        <taxon>Tunavirus leonhardeuler</taxon>
    </lineage>
</organism>
<sequence>MRYDSPTPTNEETIMKHLICIEAPNDEYTLHGIGMFKGHYMTASIHDSRCVNGDLMITSKEVNPYIMQNLGNNEYMAYGCNAVYKHIKIRKRVVRAFKKIAMKYWKMSKKDAGRWARNVADAYFYRNGESCYFLIDEIMENYGGDFSQCSFDDWVNYEISCW</sequence>
<accession>A0AAE8B144</accession>
<keyword evidence="2" id="KW-1185">Reference proteome</keyword>